<evidence type="ECO:0000313" key="1">
    <source>
        <dbReference type="EMBL" id="KAG7377470.1"/>
    </source>
</evidence>
<keyword evidence="2" id="KW-1185">Reference proteome</keyword>
<sequence length="101" mass="11221">MVKASGTSVTPLPPAPLSIVALALRDKTAIANLPHVPSLVSTFVDCSVGIPLHQACATGSLALLDRIWIYSQLPHDEDWRWCPTASLQTSRHYKRWQFRSR</sequence>
<dbReference type="EMBL" id="JAGDFM010000521">
    <property type="protein sequence ID" value="KAG7377470.1"/>
    <property type="molecule type" value="Genomic_DNA"/>
</dbReference>
<gene>
    <name evidence="1" type="ORF">PHYPSEUDO_011612</name>
</gene>
<reference evidence="1" key="1">
    <citation type="submission" date="2021-02" db="EMBL/GenBank/DDBJ databases">
        <authorList>
            <person name="Palmer J.M."/>
        </authorList>
    </citation>
    <scope>NUCLEOTIDE SEQUENCE</scope>
    <source>
        <strain evidence="1">SCRP734</strain>
    </source>
</reference>
<dbReference type="AlphaFoldDB" id="A0A8T1VB18"/>
<organism evidence="1 2">
    <name type="scientific">Phytophthora pseudosyringae</name>
    <dbReference type="NCBI Taxonomy" id="221518"/>
    <lineage>
        <taxon>Eukaryota</taxon>
        <taxon>Sar</taxon>
        <taxon>Stramenopiles</taxon>
        <taxon>Oomycota</taxon>
        <taxon>Peronosporomycetes</taxon>
        <taxon>Peronosporales</taxon>
        <taxon>Peronosporaceae</taxon>
        <taxon>Phytophthora</taxon>
    </lineage>
</organism>
<dbReference type="OrthoDB" id="116435at2759"/>
<evidence type="ECO:0000313" key="2">
    <source>
        <dbReference type="Proteomes" id="UP000694044"/>
    </source>
</evidence>
<dbReference type="Proteomes" id="UP000694044">
    <property type="component" value="Unassembled WGS sequence"/>
</dbReference>
<name>A0A8T1VB18_9STRA</name>
<proteinExistence type="predicted"/>
<protein>
    <submittedName>
        <fullName evidence="1">Uncharacterized protein</fullName>
    </submittedName>
</protein>
<comment type="caution">
    <text evidence="1">The sequence shown here is derived from an EMBL/GenBank/DDBJ whole genome shotgun (WGS) entry which is preliminary data.</text>
</comment>
<accession>A0A8T1VB18</accession>